<accession>A0A934X7G4</accession>
<evidence type="ECO:0000313" key="2">
    <source>
        <dbReference type="Proteomes" id="UP000718281"/>
    </source>
</evidence>
<name>A0A934X7G4_9MICO</name>
<protein>
    <submittedName>
        <fullName evidence="1">Sodium:proton antiporter</fullName>
    </submittedName>
</protein>
<proteinExistence type="predicted"/>
<organism evidence="1 2">
    <name type="scientific">Candidatus Phosphoribacter hodrii</name>
    <dbReference type="NCBI Taxonomy" id="2953743"/>
    <lineage>
        <taxon>Bacteria</taxon>
        <taxon>Bacillati</taxon>
        <taxon>Actinomycetota</taxon>
        <taxon>Actinomycetes</taxon>
        <taxon>Micrococcales</taxon>
        <taxon>Dermatophilaceae</taxon>
        <taxon>Candidatus Phosphoribacter</taxon>
    </lineage>
</organism>
<sequence length="71" mass="7291">MTLAIAVVALVATVLTVTELARRLDVSAPLLLTIVGVGASFLPFVPPLVVSPELVLVGLLPPLLYAASVKT</sequence>
<gene>
    <name evidence="1" type="ORF">IPF40_11245</name>
</gene>
<dbReference type="Proteomes" id="UP000718281">
    <property type="component" value="Unassembled WGS sequence"/>
</dbReference>
<evidence type="ECO:0000313" key="1">
    <source>
        <dbReference type="EMBL" id="MBK6301583.1"/>
    </source>
</evidence>
<dbReference type="EMBL" id="JADIXZ010000005">
    <property type="protein sequence ID" value="MBK6301583.1"/>
    <property type="molecule type" value="Genomic_DNA"/>
</dbReference>
<comment type="caution">
    <text evidence="1">The sequence shown here is derived from an EMBL/GenBank/DDBJ whole genome shotgun (WGS) entry which is preliminary data.</text>
</comment>
<dbReference type="AlphaFoldDB" id="A0A934X7G4"/>
<feature type="non-terminal residue" evidence="1">
    <location>
        <position position="71"/>
    </location>
</feature>
<reference evidence="1 2" key="1">
    <citation type="submission" date="2020-10" db="EMBL/GenBank/DDBJ databases">
        <title>Connecting structure to function with the recovery of over 1000 high-quality activated sludge metagenome-assembled genomes encoding full-length rRNA genes using long-read sequencing.</title>
        <authorList>
            <person name="Singleton C.M."/>
            <person name="Petriglieri F."/>
            <person name="Kristensen J.M."/>
            <person name="Kirkegaard R.H."/>
            <person name="Michaelsen T.Y."/>
            <person name="Andersen M.H."/>
            <person name="Karst S.M."/>
            <person name="Dueholm M.S."/>
            <person name="Nielsen P.H."/>
            <person name="Albertsen M."/>
        </authorList>
    </citation>
    <scope>NUCLEOTIDE SEQUENCE [LARGE SCALE GENOMIC DNA]</scope>
    <source>
        <strain evidence="1">AalE_18-Q3-R2-46_BAT3C.188</strain>
    </source>
</reference>